<feature type="compositionally biased region" description="Basic residues" evidence="2">
    <location>
        <begin position="78"/>
        <end position="100"/>
    </location>
</feature>
<accession>S3BWC8</accession>
<keyword evidence="5" id="KW-1185">Reference proteome</keyword>
<dbReference type="SMART" id="SM00398">
    <property type="entry name" value="HMG"/>
    <property type="match status" value="2"/>
</dbReference>
<evidence type="ECO:0000256" key="1">
    <source>
        <dbReference type="PROSITE-ProRule" id="PRU00267"/>
    </source>
</evidence>
<keyword evidence="1" id="KW-0238">DNA-binding</keyword>
<dbReference type="GO" id="GO:0005634">
    <property type="term" value="C:nucleus"/>
    <property type="evidence" value="ECO:0007669"/>
    <property type="project" value="UniProtKB-UniRule"/>
</dbReference>
<feature type="DNA-binding region" description="HMG box" evidence="1">
    <location>
        <begin position="279"/>
        <end position="345"/>
    </location>
</feature>
<protein>
    <submittedName>
        <fullName evidence="4">Hmg box protein</fullName>
    </submittedName>
</protein>
<dbReference type="Proteomes" id="UP000016923">
    <property type="component" value="Unassembled WGS sequence"/>
</dbReference>
<dbReference type="InterPro" id="IPR009071">
    <property type="entry name" value="HMG_box_dom"/>
</dbReference>
<feature type="compositionally biased region" description="Low complexity" evidence="2">
    <location>
        <begin position="68"/>
        <end position="77"/>
    </location>
</feature>
<dbReference type="OMA" id="WVKSHTP"/>
<dbReference type="eggNOG" id="ENOG502SA5X">
    <property type="taxonomic scope" value="Eukaryota"/>
</dbReference>
<organism evidence="4 5">
    <name type="scientific">Ophiostoma piceae (strain UAMH 11346)</name>
    <name type="common">Sap stain fungus</name>
    <dbReference type="NCBI Taxonomy" id="1262450"/>
    <lineage>
        <taxon>Eukaryota</taxon>
        <taxon>Fungi</taxon>
        <taxon>Dikarya</taxon>
        <taxon>Ascomycota</taxon>
        <taxon>Pezizomycotina</taxon>
        <taxon>Sordariomycetes</taxon>
        <taxon>Sordariomycetidae</taxon>
        <taxon>Ophiostomatales</taxon>
        <taxon>Ophiostomataceae</taxon>
        <taxon>Ophiostoma</taxon>
    </lineage>
</organism>
<dbReference type="VEuPathDB" id="FungiDB:F503_06397"/>
<evidence type="ECO:0000259" key="3">
    <source>
        <dbReference type="PROSITE" id="PS50118"/>
    </source>
</evidence>
<keyword evidence="1" id="KW-0539">Nucleus</keyword>
<dbReference type="GO" id="GO:0003677">
    <property type="term" value="F:DNA binding"/>
    <property type="evidence" value="ECO:0007669"/>
    <property type="project" value="UniProtKB-UniRule"/>
</dbReference>
<reference evidence="4 5" key="1">
    <citation type="journal article" date="2013" name="BMC Genomics">
        <title>The genome and transcriptome of the pine saprophyte Ophiostoma piceae, and a comparison with the bark beetle-associated pine pathogen Grosmannia clavigera.</title>
        <authorList>
            <person name="Haridas S."/>
            <person name="Wang Y."/>
            <person name="Lim L."/>
            <person name="Massoumi Alamouti S."/>
            <person name="Jackman S."/>
            <person name="Docking R."/>
            <person name="Robertson G."/>
            <person name="Birol I."/>
            <person name="Bohlmann J."/>
            <person name="Breuil C."/>
        </authorList>
    </citation>
    <scope>NUCLEOTIDE SEQUENCE [LARGE SCALE GENOMIC DNA]</scope>
    <source>
        <strain evidence="4 5">UAMH 11346</strain>
    </source>
</reference>
<dbReference type="EMBL" id="KE148165">
    <property type="protein sequence ID" value="EPE03691.1"/>
    <property type="molecule type" value="Genomic_DNA"/>
</dbReference>
<evidence type="ECO:0000313" key="5">
    <source>
        <dbReference type="Proteomes" id="UP000016923"/>
    </source>
</evidence>
<dbReference type="Pfam" id="PF00505">
    <property type="entry name" value="HMG_box"/>
    <property type="match status" value="1"/>
</dbReference>
<dbReference type="SUPFAM" id="SSF47095">
    <property type="entry name" value="HMG-box"/>
    <property type="match status" value="2"/>
</dbReference>
<gene>
    <name evidence="4" type="ORF">F503_06397</name>
</gene>
<feature type="domain" description="HMG box" evidence="3">
    <location>
        <begin position="279"/>
        <end position="345"/>
    </location>
</feature>
<name>S3BWC8_OPHP1</name>
<dbReference type="HOGENOM" id="CLU_048021_2_1_1"/>
<evidence type="ECO:0000313" key="4">
    <source>
        <dbReference type="EMBL" id="EPE03691.1"/>
    </source>
</evidence>
<evidence type="ECO:0000256" key="2">
    <source>
        <dbReference type="SAM" id="MobiDB-lite"/>
    </source>
</evidence>
<dbReference type="STRING" id="1262450.S3BWC8"/>
<feature type="region of interest" description="Disordered" evidence="2">
    <location>
        <begin position="66"/>
        <end position="100"/>
    </location>
</feature>
<dbReference type="AlphaFoldDB" id="S3BWC8"/>
<sequence>MSSTFRIAAARSGLRIGSAAVKTTGSAGLVAASRAGARPSSAAIAASCRVSQLAFTRGFGSTADDKAAAATEETAAPKTKKAAPKKAAAKKPVKKPAKKVAKKVVKKVKVKKVKAKKVKKAKKVAKPKVKKILTEEQKEKQAVAEHKKKVRALRAVALLKDSPPTLPSRSWVLFMAEHIKDSYGSSAPDGRINMRERMVELSREFKALSAQELESLRTRASQNHEQNVAAYKVWVEGYPIATIAEANRARRTLTRLAKEGKATPLSPLRRRIIEDHRLPKRPMPLFSLFTRDQWVEGELHGQSVSSSGKDLSEKWKGLSEAEREKYVVERAAQVASYEKELAAALEKTTL</sequence>
<dbReference type="InterPro" id="IPR036910">
    <property type="entry name" value="HMG_box_dom_sf"/>
</dbReference>
<dbReference type="Gene3D" id="1.10.30.10">
    <property type="entry name" value="High mobility group box domain"/>
    <property type="match status" value="2"/>
</dbReference>
<dbReference type="OrthoDB" id="1919336at2759"/>
<dbReference type="PROSITE" id="PS50118">
    <property type="entry name" value="HMG_BOX_2"/>
    <property type="match status" value="1"/>
</dbReference>
<proteinExistence type="predicted"/>